<evidence type="ECO:0000313" key="7">
    <source>
        <dbReference type="Proteomes" id="UP000193922"/>
    </source>
</evidence>
<dbReference type="GO" id="GO:0005634">
    <property type="term" value="C:nucleus"/>
    <property type="evidence" value="ECO:0007669"/>
    <property type="project" value="TreeGrafter"/>
</dbReference>
<dbReference type="OrthoDB" id="448448at2759"/>
<proteinExistence type="predicted"/>
<dbReference type="EMBL" id="MCFD01000005">
    <property type="protein sequence ID" value="ORX70904.1"/>
    <property type="molecule type" value="Genomic_DNA"/>
</dbReference>
<dbReference type="PROSITE" id="PS51192">
    <property type="entry name" value="HELICASE_ATP_BIND_1"/>
    <property type="match status" value="1"/>
</dbReference>
<keyword evidence="7" id="KW-1185">Reference proteome</keyword>
<dbReference type="InterPro" id="IPR038718">
    <property type="entry name" value="SNF2-like_sf"/>
</dbReference>
<dbReference type="SUPFAM" id="SSF52540">
    <property type="entry name" value="P-loop containing nucleoside triphosphate hydrolases"/>
    <property type="match status" value="1"/>
</dbReference>
<evidence type="ECO:0000256" key="1">
    <source>
        <dbReference type="ARBA" id="ARBA00022741"/>
    </source>
</evidence>
<evidence type="ECO:0000259" key="5">
    <source>
        <dbReference type="PROSITE" id="PS51192"/>
    </source>
</evidence>
<evidence type="ECO:0000313" key="6">
    <source>
        <dbReference type="EMBL" id="ORX70904.1"/>
    </source>
</evidence>
<dbReference type="InterPro" id="IPR014001">
    <property type="entry name" value="Helicase_ATP-bd"/>
</dbReference>
<feature type="region of interest" description="Disordered" evidence="4">
    <location>
        <begin position="1"/>
        <end position="31"/>
    </location>
</feature>
<dbReference type="GeneID" id="63806960"/>
<sequence length="471" mass="51708">MATEHEGTDTTATSGKATTAARKIESPGLLTPTTSKSRVKLSATVIRALLATAAKTEVKAAETDEVASSAKTADTQLPATALVPGFLQELYGHQIEACSLMGELEHSSSHGGVLADEAGLGRRVSLVAHILKSKSGCAIGSNGYNTLIVVRNEAGIEQWEAACKEMLEPGALRISRNHGKSRLSASQMCKHDIVITTSGILRNSSASNALFANEWHRVVVDHHMPIRQNTPTNTACQKLTAKNRWFVDENPTKYNMDSVLDICKFLEIAVPEMRGESAPLSRLDKFMIRRLWKDTKTLTLEVKEEKISVELPADILKAYDLLSDLISPERLHVARANAQRRFVAHPVIAMTANLNDKLGKLIEFDPETFSSDVCELKRIVSAIVSTLMGERKSDKNLKALVCVDARSMVYIIADHLKRSGFQTFMSSCDLTGEVCQRNVQEFKNATRPARLRLELRFDDRTGIALVASSTH</sequence>
<dbReference type="STRING" id="61395.A0A1Y1WCN3"/>
<dbReference type="Gene3D" id="3.40.50.10810">
    <property type="entry name" value="Tandem AAA-ATPase domain"/>
    <property type="match status" value="1"/>
</dbReference>
<dbReference type="InterPro" id="IPR027417">
    <property type="entry name" value="P-loop_NTPase"/>
</dbReference>
<name>A0A1Y1WCN3_9FUNG</name>
<keyword evidence="3" id="KW-0067">ATP-binding</keyword>
<organism evidence="6 7">
    <name type="scientific">Linderina pennispora</name>
    <dbReference type="NCBI Taxonomy" id="61395"/>
    <lineage>
        <taxon>Eukaryota</taxon>
        <taxon>Fungi</taxon>
        <taxon>Fungi incertae sedis</taxon>
        <taxon>Zoopagomycota</taxon>
        <taxon>Kickxellomycotina</taxon>
        <taxon>Kickxellomycetes</taxon>
        <taxon>Kickxellales</taxon>
        <taxon>Kickxellaceae</taxon>
        <taxon>Linderina</taxon>
    </lineage>
</organism>
<reference evidence="6 7" key="1">
    <citation type="submission" date="2016-07" db="EMBL/GenBank/DDBJ databases">
        <title>Pervasive Adenine N6-methylation of Active Genes in Fungi.</title>
        <authorList>
            <consortium name="DOE Joint Genome Institute"/>
            <person name="Mondo S.J."/>
            <person name="Dannebaum R.O."/>
            <person name="Kuo R.C."/>
            <person name="Labutti K."/>
            <person name="Haridas S."/>
            <person name="Kuo A."/>
            <person name="Salamov A."/>
            <person name="Ahrendt S.R."/>
            <person name="Lipzen A."/>
            <person name="Sullivan W."/>
            <person name="Andreopoulos W.B."/>
            <person name="Clum A."/>
            <person name="Lindquist E."/>
            <person name="Daum C."/>
            <person name="Ramamoorthy G.K."/>
            <person name="Gryganskyi A."/>
            <person name="Culley D."/>
            <person name="Magnuson J.K."/>
            <person name="James T.Y."/>
            <person name="O'Malley M.A."/>
            <person name="Stajich J.E."/>
            <person name="Spatafora J.W."/>
            <person name="Visel A."/>
            <person name="Grigoriev I.V."/>
        </authorList>
    </citation>
    <scope>NUCLEOTIDE SEQUENCE [LARGE SCALE GENOMIC DNA]</scope>
    <source>
        <strain evidence="6 7">ATCC 12442</strain>
    </source>
</reference>
<dbReference type="AlphaFoldDB" id="A0A1Y1WCN3"/>
<dbReference type="InterPro" id="IPR050628">
    <property type="entry name" value="SNF2_RAD54_helicase_TF"/>
</dbReference>
<dbReference type="GO" id="GO:0006281">
    <property type="term" value="P:DNA repair"/>
    <property type="evidence" value="ECO:0007669"/>
    <property type="project" value="TreeGrafter"/>
</dbReference>
<protein>
    <recommendedName>
        <fullName evidence="5">Helicase ATP-binding domain-containing protein</fullName>
    </recommendedName>
</protein>
<keyword evidence="1" id="KW-0547">Nucleotide-binding</keyword>
<feature type="domain" description="Helicase ATP-binding" evidence="5">
    <location>
        <begin position="103"/>
        <end position="221"/>
    </location>
</feature>
<comment type="caution">
    <text evidence="6">The sequence shown here is derived from an EMBL/GenBank/DDBJ whole genome shotgun (WGS) entry which is preliminary data.</text>
</comment>
<evidence type="ECO:0000256" key="4">
    <source>
        <dbReference type="SAM" id="MobiDB-lite"/>
    </source>
</evidence>
<dbReference type="Pfam" id="PF00176">
    <property type="entry name" value="SNF2-rel_dom"/>
    <property type="match status" value="1"/>
</dbReference>
<accession>A0A1Y1WCN3</accession>
<gene>
    <name evidence="6" type="ORF">DL89DRAFT_292475</name>
</gene>
<keyword evidence="2" id="KW-0378">Hydrolase</keyword>
<feature type="compositionally biased region" description="Low complexity" evidence="4">
    <location>
        <begin position="9"/>
        <end position="21"/>
    </location>
</feature>
<dbReference type="GO" id="GO:0016787">
    <property type="term" value="F:hydrolase activity"/>
    <property type="evidence" value="ECO:0007669"/>
    <property type="project" value="UniProtKB-KW"/>
</dbReference>
<dbReference type="GO" id="GO:0008094">
    <property type="term" value="F:ATP-dependent activity, acting on DNA"/>
    <property type="evidence" value="ECO:0007669"/>
    <property type="project" value="TreeGrafter"/>
</dbReference>
<evidence type="ECO:0000256" key="3">
    <source>
        <dbReference type="ARBA" id="ARBA00022840"/>
    </source>
</evidence>
<dbReference type="RefSeq" id="XP_040744483.1">
    <property type="nucleotide sequence ID" value="XM_040890312.1"/>
</dbReference>
<evidence type="ECO:0000256" key="2">
    <source>
        <dbReference type="ARBA" id="ARBA00022801"/>
    </source>
</evidence>
<dbReference type="InterPro" id="IPR000330">
    <property type="entry name" value="SNF2_N"/>
</dbReference>
<dbReference type="Proteomes" id="UP000193922">
    <property type="component" value="Unassembled WGS sequence"/>
</dbReference>
<dbReference type="GO" id="GO:0005524">
    <property type="term" value="F:ATP binding"/>
    <property type="evidence" value="ECO:0007669"/>
    <property type="project" value="UniProtKB-KW"/>
</dbReference>
<dbReference type="PANTHER" id="PTHR45626">
    <property type="entry name" value="TRANSCRIPTION TERMINATION FACTOR 2-RELATED"/>
    <property type="match status" value="1"/>
</dbReference>